<organism evidence="1">
    <name type="scientific">viral metagenome</name>
    <dbReference type="NCBI Taxonomy" id="1070528"/>
    <lineage>
        <taxon>unclassified sequences</taxon>
        <taxon>metagenomes</taxon>
        <taxon>organismal metagenomes</taxon>
    </lineage>
</organism>
<accession>A0A6M3JEQ9</accession>
<dbReference type="EMBL" id="MT143553">
    <property type="protein sequence ID" value="QJA98110.1"/>
    <property type="molecule type" value="Genomic_DNA"/>
</dbReference>
<gene>
    <name evidence="1" type="ORF">MM415A07045_0008</name>
    <name evidence="2" type="ORF">MM415B05674_0010</name>
</gene>
<dbReference type="EMBL" id="MT141607">
    <property type="protein sequence ID" value="QJA68330.1"/>
    <property type="molecule type" value="Genomic_DNA"/>
</dbReference>
<evidence type="ECO:0000313" key="2">
    <source>
        <dbReference type="EMBL" id="QJA98110.1"/>
    </source>
</evidence>
<protein>
    <submittedName>
        <fullName evidence="1">Uncharacterized protein</fullName>
    </submittedName>
</protein>
<name>A0A6M3JEQ9_9ZZZZ</name>
<proteinExistence type="predicted"/>
<reference evidence="1" key="1">
    <citation type="submission" date="2020-03" db="EMBL/GenBank/DDBJ databases">
        <title>The deep terrestrial virosphere.</title>
        <authorList>
            <person name="Holmfeldt K."/>
            <person name="Nilsson E."/>
            <person name="Simone D."/>
            <person name="Lopez-Fernandez M."/>
            <person name="Wu X."/>
            <person name="de Brujin I."/>
            <person name="Lundin D."/>
            <person name="Andersson A."/>
            <person name="Bertilsson S."/>
            <person name="Dopson M."/>
        </authorList>
    </citation>
    <scope>NUCLEOTIDE SEQUENCE</scope>
    <source>
        <strain evidence="1">MM415A07045</strain>
        <strain evidence="2">MM415B05674</strain>
    </source>
</reference>
<evidence type="ECO:0000313" key="1">
    <source>
        <dbReference type="EMBL" id="QJA68330.1"/>
    </source>
</evidence>
<sequence length="72" mass="8704">MKEKESCKIEIQRQFLFWKWVATKDNHKWFYTGTKTRKCTKCKRPEISVHTYINSIGIAVEDWVSGSWQNDY</sequence>
<dbReference type="AlphaFoldDB" id="A0A6M3JEQ9"/>